<accession>A0A5R9F579</accession>
<dbReference type="InterPro" id="IPR027417">
    <property type="entry name" value="P-loop_NTPase"/>
</dbReference>
<dbReference type="Pfam" id="PF02954">
    <property type="entry name" value="HTH_8"/>
    <property type="match status" value="1"/>
</dbReference>
<feature type="domain" description="Sigma-54 factor interaction" evidence="6">
    <location>
        <begin position="155"/>
        <end position="383"/>
    </location>
</feature>
<dbReference type="PROSITE" id="PS00676">
    <property type="entry name" value="SIGMA54_INTERACT_2"/>
    <property type="match status" value="1"/>
</dbReference>
<keyword evidence="4" id="KW-0238">DNA-binding</keyword>
<dbReference type="CDD" id="cd00130">
    <property type="entry name" value="PAS"/>
    <property type="match status" value="1"/>
</dbReference>
<evidence type="ECO:0000256" key="3">
    <source>
        <dbReference type="ARBA" id="ARBA00023015"/>
    </source>
</evidence>
<dbReference type="PROSITE" id="PS00675">
    <property type="entry name" value="SIGMA54_INTERACT_1"/>
    <property type="match status" value="1"/>
</dbReference>
<evidence type="ECO:0000313" key="8">
    <source>
        <dbReference type="EMBL" id="TLS37629.1"/>
    </source>
</evidence>
<keyword evidence="1" id="KW-0547">Nucleotide-binding</keyword>
<reference evidence="8 9" key="1">
    <citation type="submission" date="2019-04" db="EMBL/GenBank/DDBJ databases">
        <title>Bacillus caeni sp. nov., a bacterium isolated from mangrove sediment.</title>
        <authorList>
            <person name="Huang H."/>
            <person name="Mo K."/>
            <person name="Hu Y."/>
        </authorList>
    </citation>
    <scope>NUCLEOTIDE SEQUENCE [LARGE SCALE GENOMIC DNA]</scope>
    <source>
        <strain evidence="8 9">HB172195</strain>
    </source>
</reference>
<dbReference type="CDD" id="cd00009">
    <property type="entry name" value="AAA"/>
    <property type="match status" value="1"/>
</dbReference>
<dbReference type="Pfam" id="PF00158">
    <property type="entry name" value="Sigma54_activat"/>
    <property type="match status" value="1"/>
</dbReference>
<keyword evidence="2" id="KW-0067">ATP-binding</keyword>
<dbReference type="PANTHER" id="PTHR32071:SF74">
    <property type="entry name" value="TRANSCRIPTIONAL ACTIVATOR ROCR"/>
    <property type="match status" value="1"/>
</dbReference>
<evidence type="ECO:0000256" key="2">
    <source>
        <dbReference type="ARBA" id="ARBA00022840"/>
    </source>
</evidence>
<dbReference type="RefSeq" id="WP_138126251.1">
    <property type="nucleotide sequence ID" value="NZ_SWLG01000006.1"/>
</dbReference>
<dbReference type="PRINTS" id="PR01590">
    <property type="entry name" value="HTHFIS"/>
</dbReference>
<evidence type="ECO:0000256" key="5">
    <source>
        <dbReference type="ARBA" id="ARBA00023163"/>
    </source>
</evidence>
<dbReference type="InterPro" id="IPR013656">
    <property type="entry name" value="PAS_4"/>
</dbReference>
<dbReference type="InterPro" id="IPR003593">
    <property type="entry name" value="AAA+_ATPase"/>
</dbReference>
<dbReference type="Pfam" id="PF25601">
    <property type="entry name" value="AAA_lid_14"/>
    <property type="match status" value="1"/>
</dbReference>
<evidence type="ECO:0000256" key="4">
    <source>
        <dbReference type="ARBA" id="ARBA00023125"/>
    </source>
</evidence>
<feature type="domain" description="PAS" evidence="7">
    <location>
        <begin position="6"/>
        <end position="54"/>
    </location>
</feature>
<sequence>MPFPDTKQMLEAILSSIDEAIHAVDAKGMTIYYNHIAAQHDGLKVEEVLGRHFLDVFPSLSKETSTLSNVLRTKQPIYNKHQTYMNIKGKYIETVNTTLPILVQGKVAGAVEIAKDLTKVKQLSEKLIDLQARVNKKMKKENGNTSGAFFTLNDIITKNREIQQVKDTISKVANTSSPVLVYGETGTGKELVVQAIHNASIRANQPFVAQNCAALPPSILESILFGTVKGSFTGSVDREGLFELADGGTLFLDEINSMPLEIQAKLLRVLQDGIIRRIGALQTKKVNVRVIGALNEPPDRSIAENKLRADLYYRLKVVYFHIPPLRGRTEDIEPLVKHFINKFNNRFGKDVIGVDENVFKQFMAYSWPGNVRELEHVIESAMNLSDAGLLTTANIHLPVSDLESISNKKIIRPLRETMESTEKNLIEAALEETNGNIQQAAKLLGIPRQTLQYKLVKKSNNSR</sequence>
<dbReference type="NCBIfam" id="TIGR00229">
    <property type="entry name" value="sensory_box"/>
    <property type="match status" value="1"/>
</dbReference>
<dbReference type="Gene3D" id="1.10.10.60">
    <property type="entry name" value="Homeodomain-like"/>
    <property type="match status" value="1"/>
</dbReference>
<dbReference type="InterPro" id="IPR058031">
    <property type="entry name" value="AAA_lid_NorR"/>
</dbReference>
<dbReference type="GO" id="GO:0006355">
    <property type="term" value="P:regulation of DNA-templated transcription"/>
    <property type="evidence" value="ECO:0007669"/>
    <property type="project" value="InterPro"/>
</dbReference>
<evidence type="ECO:0000313" key="9">
    <source>
        <dbReference type="Proteomes" id="UP000308230"/>
    </source>
</evidence>
<dbReference type="FunFam" id="3.40.50.300:FF:000006">
    <property type="entry name" value="DNA-binding transcriptional regulator NtrC"/>
    <property type="match status" value="1"/>
</dbReference>
<keyword evidence="3" id="KW-0805">Transcription regulation</keyword>
<dbReference type="InterPro" id="IPR009057">
    <property type="entry name" value="Homeodomain-like_sf"/>
</dbReference>
<organism evidence="8 9">
    <name type="scientific">Exobacillus caeni</name>
    <dbReference type="NCBI Taxonomy" id="2574798"/>
    <lineage>
        <taxon>Bacteria</taxon>
        <taxon>Bacillati</taxon>
        <taxon>Bacillota</taxon>
        <taxon>Bacilli</taxon>
        <taxon>Bacillales</taxon>
        <taxon>Guptibacillaceae</taxon>
        <taxon>Exobacillus</taxon>
    </lineage>
</organism>
<evidence type="ECO:0000259" key="7">
    <source>
        <dbReference type="PROSITE" id="PS50112"/>
    </source>
</evidence>
<dbReference type="SMART" id="SM00382">
    <property type="entry name" value="AAA"/>
    <property type="match status" value="1"/>
</dbReference>
<comment type="caution">
    <text evidence="8">The sequence shown here is derived from an EMBL/GenBank/DDBJ whole genome shotgun (WGS) entry which is preliminary data.</text>
</comment>
<dbReference type="InterPro" id="IPR002078">
    <property type="entry name" value="Sigma_54_int"/>
</dbReference>
<dbReference type="Gene3D" id="3.40.50.300">
    <property type="entry name" value="P-loop containing nucleotide triphosphate hydrolases"/>
    <property type="match status" value="1"/>
</dbReference>
<dbReference type="Gene3D" id="3.30.450.20">
    <property type="entry name" value="PAS domain"/>
    <property type="match status" value="1"/>
</dbReference>
<dbReference type="SUPFAM" id="SSF46689">
    <property type="entry name" value="Homeodomain-like"/>
    <property type="match status" value="1"/>
</dbReference>
<dbReference type="InterPro" id="IPR002197">
    <property type="entry name" value="HTH_Fis"/>
</dbReference>
<dbReference type="SMART" id="SM00091">
    <property type="entry name" value="PAS"/>
    <property type="match status" value="1"/>
</dbReference>
<dbReference type="PANTHER" id="PTHR32071">
    <property type="entry name" value="TRANSCRIPTIONAL REGULATORY PROTEIN"/>
    <property type="match status" value="1"/>
</dbReference>
<keyword evidence="5" id="KW-0804">Transcription</keyword>
<proteinExistence type="predicted"/>
<dbReference type="EMBL" id="SWLG01000006">
    <property type="protein sequence ID" value="TLS37629.1"/>
    <property type="molecule type" value="Genomic_DNA"/>
</dbReference>
<name>A0A5R9F579_9BACL</name>
<dbReference type="InterPro" id="IPR025943">
    <property type="entry name" value="Sigma_54_int_dom_ATP-bd_2"/>
</dbReference>
<dbReference type="SUPFAM" id="SSF55785">
    <property type="entry name" value="PYP-like sensor domain (PAS domain)"/>
    <property type="match status" value="1"/>
</dbReference>
<gene>
    <name evidence="8" type="ORF">FCL54_10135</name>
</gene>
<protein>
    <submittedName>
        <fullName evidence="8">PAS domain S-box protein</fullName>
    </submittedName>
</protein>
<evidence type="ECO:0000259" key="6">
    <source>
        <dbReference type="PROSITE" id="PS50045"/>
    </source>
</evidence>
<dbReference type="PROSITE" id="PS50112">
    <property type="entry name" value="PAS"/>
    <property type="match status" value="1"/>
</dbReference>
<dbReference type="SUPFAM" id="SSF52540">
    <property type="entry name" value="P-loop containing nucleoside triphosphate hydrolases"/>
    <property type="match status" value="1"/>
</dbReference>
<dbReference type="PROSITE" id="PS00688">
    <property type="entry name" value="SIGMA54_INTERACT_3"/>
    <property type="match status" value="1"/>
</dbReference>
<dbReference type="AlphaFoldDB" id="A0A5R9F579"/>
<dbReference type="Proteomes" id="UP000308230">
    <property type="component" value="Unassembled WGS sequence"/>
</dbReference>
<dbReference type="InterPro" id="IPR025662">
    <property type="entry name" value="Sigma_54_int_dom_ATP-bd_1"/>
</dbReference>
<evidence type="ECO:0000256" key="1">
    <source>
        <dbReference type="ARBA" id="ARBA00022741"/>
    </source>
</evidence>
<dbReference type="GO" id="GO:0043565">
    <property type="term" value="F:sequence-specific DNA binding"/>
    <property type="evidence" value="ECO:0007669"/>
    <property type="project" value="InterPro"/>
</dbReference>
<dbReference type="OrthoDB" id="9771372at2"/>
<dbReference type="Pfam" id="PF08448">
    <property type="entry name" value="PAS_4"/>
    <property type="match status" value="1"/>
</dbReference>
<dbReference type="GO" id="GO:0005524">
    <property type="term" value="F:ATP binding"/>
    <property type="evidence" value="ECO:0007669"/>
    <property type="project" value="UniProtKB-KW"/>
</dbReference>
<dbReference type="Gene3D" id="1.10.8.60">
    <property type="match status" value="1"/>
</dbReference>
<keyword evidence="9" id="KW-1185">Reference proteome</keyword>
<dbReference type="InterPro" id="IPR035965">
    <property type="entry name" value="PAS-like_dom_sf"/>
</dbReference>
<dbReference type="PROSITE" id="PS50045">
    <property type="entry name" value="SIGMA54_INTERACT_4"/>
    <property type="match status" value="1"/>
</dbReference>
<dbReference type="InterPro" id="IPR025944">
    <property type="entry name" value="Sigma_54_int_dom_CS"/>
</dbReference>
<dbReference type="InterPro" id="IPR000014">
    <property type="entry name" value="PAS"/>
</dbReference>